<keyword evidence="1" id="KW-1133">Transmembrane helix</keyword>
<keyword evidence="1" id="KW-0812">Transmembrane</keyword>
<feature type="transmembrane region" description="Helical" evidence="1">
    <location>
        <begin position="210"/>
        <end position="229"/>
    </location>
</feature>
<proteinExistence type="predicted"/>
<dbReference type="PANTHER" id="PTHR37312:SF1">
    <property type="entry name" value="MEMBRANE-BOUND ACYLTRANSFERASE YKRP-RELATED"/>
    <property type="match status" value="1"/>
</dbReference>
<keyword evidence="1" id="KW-0472">Membrane</keyword>
<gene>
    <name evidence="3" type="ORF">E3T25_15780</name>
</gene>
<feature type="transmembrane region" description="Helical" evidence="1">
    <location>
        <begin position="178"/>
        <end position="198"/>
    </location>
</feature>
<accession>A0ABY2J2I5</accession>
<dbReference type="InterPro" id="IPR052734">
    <property type="entry name" value="Nod_factor_acetyltransferase"/>
</dbReference>
<dbReference type="Pfam" id="PF01757">
    <property type="entry name" value="Acyl_transf_3"/>
    <property type="match status" value="1"/>
</dbReference>
<feature type="transmembrane region" description="Helical" evidence="1">
    <location>
        <begin position="20"/>
        <end position="38"/>
    </location>
</feature>
<evidence type="ECO:0000313" key="4">
    <source>
        <dbReference type="Proteomes" id="UP000297851"/>
    </source>
</evidence>
<feature type="domain" description="Acyltransferase 3" evidence="2">
    <location>
        <begin position="2"/>
        <end position="305"/>
    </location>
</feature>
<feature type="transmembrane region" description="Helical" evidence="1">
    <location>
        <begin position="266"/>
        <end position="287"/>
    </location>
</feature>
<comment type="caution">
    <text evidence="3">The sequence shown here is derived from an EMBL/GenBank/DDBJ whole genome shotgun (WGS) entry which is preliminary data.</text>
</comment>
<sequence length="325" mass="35393">MFAMLAIVAGHIWVEGPARPFLYSWHVPIFFLLSGYLWKVGRSFNREVRNRVRSLLIPYAVWLVLLGTVTLGTESVEGGFDPIRLAHLLWGGQFATDGPFWAMWFVTALFFAAVIYWPVSRLPLPGQWAIAAILFIAAAYIPGHPARFLPLSLGLALACIIFIVAGRSMRRARGMVRHPIVTGVVLLAVSFTLIVLGWSQPLDLKRLDVGTPVVSIVVAVALSFGFILITEGLLGGDSVGEDAKPSVRRKSRVDGIGQLSRVVTQLARASLTVLFIHPAVVTGLHSLGLPKPVVYLLTIGIAWPVGLLLLRLPHSRAVTGLKPAH</sequence>
<dbReference type="Proteomes" id="UP000297851">
    <property type="component" value="Unassembled WGS sequence"/>
</dbReference>
<evidence type="ECO:0000256" key="1">
    <source>
        <dbReference type="SAM" id="Phobius"/>
    </source>
</evidence>
<dbReference type="EMBL" id="SOGO01000042">
    <property type="protein sequence ID" value="TFC99137.1"/>
    <property type="molecule type" value="Genomic_DNA"/>
</dbReference>
<protein>
    <recommendedName>
        <fullName evidence="2">Acyltransferase 3 domain-containing protein</fullName>
    </recommendedName>
</protein>
<evidence type="ECO:0000313" key="3">
    <source>
        <dbReference type="EMBL" id="TFC99137.1"/>
    </source>
</evidence>
<feature type="transmembrane region" description="Helical" evidence="1">
    <location>
        <begin position="100"/>
        <end position="119"/>
    </location>
</feature>
<dbReference type="PANTHER" id="PTHR37312">
    <property type="entry name" value="MEMBRANE-BOUND ACYLTRANSFERASE YKRP-RELATED"/>
    <property type="match status" value="1"/>
</dbReference>
<feature type="transmembrane region" description="Helical" evidence="1">
    <location>
        <begin position="293"/>
        <end position="312"/>
    </location>
</feature>
<name>A0ABY2J2I5_9MICO</name>
<keyword evidence="4" id="KW-1185">Reference proteome</keyword>
<feature type="transmembrane region" description="Helical" evidence="1">
    <location>
        <begin position="126"/>
        <end position="142"/>
    </location>
</feature>
<feature type="transmembrane region" description="Helical" evidence="1">
    <location>
        <begin position="59"/>
        <end position="80"/>
    </location>
</feature>
<evidence type="ECO:0000259" key="2">
    <source>
        <dbReference type="Pfam" id="PF01757"/>
    </source>
</evidence>
<dbReference type="InterPro" id="IPR002656">
    <property type="entry name" value="Acyl_transf_3_dom"/>
</dbReference>
<reference evidence="3 4" key="1">
    <citation type="submission" date="2019-03" db="EMBL/GenBank/DDBJ databases">
        <title>Genomics of glacier-inhabiting Cryobacterium strains.</title>
        <authorList>
            <person name="Liu Q."/>
            <person name="Xin Y.-H."/>
        </authorList>
    </citation>
    <scope>NUCLEOTIDE SEQUENCE [LARGE SCALE GENOMIC DNA]</scope>
    <source>
        <strain evidence="3 4">TMT2-16</strain>
    </source>
</reference>
<organism evidence="3 4">
    <name type="scientific">Cryobacterium sandaracinum</name>
    <dbReference type="NCBI Taxonomy" id="1259247"/>
    <lineage>
        <taxon>Bacteria</taxon>
        <taxon>Bacillati</taxon>
        <taxon>Actinomycetota</taxon>
        <taxon>Actinomycetes</taxon>
        <taxon>Micrococcales</taxon>
        <taxon>Microbacteriaceae</taxon>
        <taxon>Cryobacterium</taxon>
    </lineage>
</organism>
<feature type="transmembrane region" description="Helical" evidence="1">
    <location>
        <begin position="148"/>
        <end position="166"/>
    </location>
</feature>